<dbReference type="PANTHER" id="PTHR15683:SF8">
    <property type="entry name" value="SCAFFOLD ATTACHMENT FACTOR B, ISOFORM B"/>
    <property type="match status" value="1"/>
</dbReference>
<dbReference type="VEuPathDB" id="VectorBase:RSAN_029234"/>
<evidence type="ECO:0000256" key="4">
    <source>
        <dbReference type="SAM" id="MobiDB-lite"/>
    </source>
</evidence>
<feature type="compositionally biased region" description="Polar residues" evidence="4">
    <location>
        <begin position="324"/>
        <end position="340"/>
    </location>
</feature>
<organism evidence="6 7">
    <name type="scientific">Rhipicephalus sanguineus</name>
    <name type="common">Brown dog tick</name>
    <name type="synonym">Ixodes sanguineus</name>
    <dbReference type="NCBI Taxonomy" id="34632"/>
    <lineage>
        <taxon>Eukaryota</taxon>
        <taxon>Metazoa</taxon>
        <taxon>Ecdysozoa</taxon>
        <taxon>Arthropoda</taxon>
        <taxon>Chelicerata</taxon>
        <taxon>Arachnida</taxon>
        <taxon>Acari</taxon>
        <taxon>Parasitiformes</taxon>
        <taxon>Ixodida</taxon>
        <taxon>Ixodoidea</taxon>
        <taxon>Ixodidae</taxon>
        <taxon>Rhipicephalinae</taxon>
        <taxon>Rhipicephalus</taxon>
        <taxon>Rhipicephalus</taxon>
    </lineage>
</organism>
<dbReference type="EMBL" id="JABSTV010001247">
    <property type="protein sequence ID" value="KAH7971661.1"/>
    <property type="molecule type" value="Genomic_DNA"/>
</dbReference>
<dbReference type="PROSITE" id="PS50800">
    <property type="entry name" value="SAP"/>
    <property type="match status" value="1"/>
</dbReference>
<dbReference type="GO" id="GO:0006357">
    <property type="term" value="P:regulation of transcription by RNA polymerase II"/>
    <property type="evidence" value="ECO:0007669"/>
    <property type="project" value="TreeGrafter"/>
</dbReference>
<comment type="subcellular location">
    <subcellularLocation>
        <location evidence="1">Nucleus</location>
    </subcellularLocation>
</comment>
<dbReference type="GO" id="GO:0043565">
    <property type="term" value="F:sequence-specific DNA binding"/>
    <property type="evidence" value="ECO:0007669"/>
    <property type="project" value="TreeGrafter"/>
</dbReference>
<keyword evidence="3" id="KW-0539">Nucleus</keyword>
<gene>
    <name evidence="6" type="ORF">HPB52_001159</name>
</gene>
<dbReference type="Pfam" id="PF02037">
    <property type="entry name" value="SAP"/>
    <property type="match status" value="1"/>
</dbReference>
<dbReference type="PANTHER" id="PTHR15683">
    <property type="entry name" value="SCAFFOLD ATTACHMENT FACTOR B-RELATED"/>
    <property type="match status" value="1"/>
</dbReference>
<dbReference type="InterPro" id="IPR036361">
    <property type="entry name" value="SAP_dom_sf"/>
</dbReference>
<keyword evidence="2" id="KW-0694">RNA-binding</keyword>
<evidence type="ECO:0000256" key="3">
    <source>
        <dbReference type="ARBA" id="ARBA00023242"/>
    </source>
</evidence>
<dbReference type="Proteomes" id="UP000821837">
    <property type="component" value="Chromosome 11"/>
</dbReference>
<dbReference type="SUPFAM" id="SSF68906">
    <property type="entry name" value="SAP domain"/>
    <property type="match status" value="1"/>
</dbReference>
<feature type="compositionally biased region" description="Polar residues" evidence="4">
    <location>
        <begin position="479"/>
        <end position="489"/>
    </location>
</feature>
<evidence type="ECO:0000313" key="6">
    <source>
        <dbReference type="EMBL" id="KAH7971661.1"/>
    </source>
</evidence>
<feature type="region of interest" description="Disordered" evidence="4">
    <location>
        <begin position="461"/>
        <end position="492"/>
    </location>
</feature>
<evidence type="ECO:0000313" key="7">
    <source>
        <dbReference type="Proteomes" id="UP000821837"/>
    </source>
</evidence>
<evidence type="ECO:0000256" key="1">
    <source>
        <dbReference type="ARBA" id="ARBA00004123"/>
    </source>
</evidence>
<sequence length="621" mass="68585">MGFGINSMRKTLRCTTQLTVTDEGVGLAYQQRTTSLETDQMALVGDVSAAGVDVKMALASHDTGSVTRTLSELRVTDLRSELDQRGLDKTGLKAVLIERLSHALREEGENPETYHFTVQVEPASAIPASTKDVVNTDAEDSGGQSAKKAENTRKTWPDEEPIAGWVMCNGCEMWIQLEHTPFATTEEAEAAQTYLCKHCERMRLLKEEFLMMTREIDKGWRLALNNIATRLTEHIDNTAKERHALRKELAEERDWRTALRVQVDELRKVSLEAGSEAADQTLARDSAAEEDNARRKSGCATAVDNVEGRPMSDLNPDKRDKVSESIQKVGSEVQEVTTPGGSPADTPPEQEHQKDMTGARRKNRHVFIYGDESASRMKHAVLRTVNWNKQVHYRVRDGASIQEISAQVDSATDIWGIPEAMVVLHAGLINLQKGEAPEETLLFFRATSSGLERDMADRQTYYADNGSPREGAPSDGKETATSQAQSTPTRPKAAIELYAVAETHLRELEEPPVNPLWQWAGNNREGEARKDARVKKTRQAYEGAMRKLLVATGASSLREPPGSPCSSCSHRIIRQRFSGIGNRIRMAYYAGLQSARDTATGGVLGIAARNEAAEVQAVGCW</sequence>
<accession>A0A9D4Q8F9</accession>
<dbReference type="InterPro" id="IPR051738">
    <property type="entry name" value="SAF_Modulators"/>
</dbReference>
<dbReference type="GO" id="GO:0005634">
    <property type="term" value="C:nucleus"/>
    <property type="evidence" value="ECO:0007669"/>
    <property type="project" value="UniProtKB-SubCell"/>
</dbReference>
<dbReference type="AlphaFoldDB" id="A0A9D4Q8F9"/>
<name>A0A9D4Q8F9_RHISA</name>
<dbReference type="GO" id="GO:0050684">
    <property type="term" value="P:regulation of mRNA processing"/>
    <property type="evidence" value="ECO:0007669"/>
    <property type="project" value="TreeGrafter"/>
</dbReference>
<protein>
    <recommendedName>
        <fullName evidence="5">SAP domain-containing protein</fullName>
    </recommendedName>
</protein>
<dbReference type="Gene3D" id="1.10.720.30">
    <property type="entry name" value="SAP domain"/>
    <property type="match status" value="1"/>
</dbReference>
<evidence type="ECO:0000256" key="2">
    <source>
        <dbReference type="ARBA" id="ARBA00022884"/>
    </source>
</evidence>
<dbReference type="SMART" id="SM00513">
    <property type="entry name" value="SAP"/>
    <property type="match status" value="1"/>
</dbReference>
<feature type="region of interest" description="Disordered" evidence="4">
    <location>
        <begin position="274"/>
        <end position="359"/>
    </location>
</feature>
<feature type="domain" description="SAP" evidence="5">
    <location>
        <begin position="70"/>
        <end position="104"/>
    </location>
</feature>
<reference evidence="6" key="2">
    <citation type="submission" date="2021-09" db="EMBL/GenBank/DDBJ databases">
        <authorList>
            <person name="Jia N."/>
            <person name="Wang J."/>
            <person name="Shi W."/>
            <person name="Du L."/>
            <person name="Sun Y."/>
            <person name="Zhan W."/>
            <person name="Jiang J."/>
            <person name="Wang Q."/>
            <person name="Zhang B."/>
            <person name="Ji P."/>
            <person name="Sakyi L.B."/>
            <person name="Cui X."/>
            <person name="Yuan T."/>
            <person name="Jiang B."/>
            <person name="Yang W."/>
            <person name="Lam T.T.-Y."/>
            <person name="Chang Q."/>
            <person name="Ding S."/>
            <person name="Wang X."/>
            <person name="Zhu J."/>
            <person name="Ruan X."/>
            <person name="Zhao L."/>
            <person name="Wei J."/>
            <person name="Que T."/>
            <person name="Du C."/>
            <person name="Cheng J."/>
            <person name="Dai P."/>
            <person name="Han X."/>
            <person name="Huang E."/>
            <person name="Gao Y."/>
            <person name="Liu J."/>
            <person name="Shao H."/>
            <person name="Ye R."/>
            <person name="Li L."/>
            <person name="Wei W."/>
            <person name="Wang X."/>
            <person name="Wang C."/>
            <person name="Huo Q."/>
            <person name="Li W."/>
            <person name="Guo W."/>
            <person name="Chen H."/>
            <person name="Chen S."/>
            <person name="Zhou L."/>
            <person name="Zhou L."/>
            <person name="Ni X."/>
            <person name="Tian J."/>
            <person name="Zhou Y."/>
            <person name="Sheng Y."/>
            <person name="Liu T."/>
            <person name="Pan Y."/>
            <person name="Xia L."/>
            <person name="Li J."/>
            <person name="Zhao F."/>
            <person name="Cao W."/>
        </authorList>
    </citation>
    <scope>NUCLEOTIDE SEQUENCE</scope>
    <source>
        <strain evidence="6">Rsan-2018</strain>
        <tissue evidence="6">Larvae</tissue>
    </source>
</reference>
<feature type="compositionally biased region" description="Basic and acidic residues" evidence="4">
    <location>
        <begin position="349"/>
        <end position="358"/>
    </location>
</feature>
<keyword evidence="7" id="KW-1185">Reference proteome</keyword>
<evidence type="ECO:0000259" key="5">
    <source>
        <dbReference type="PROSITE" id="PS50800"/>
    </source>
</evidence>
<feature type="region of interest" description="Disordered" evidence="4">
    <location>
        <begin position="134"/>
        <end position="154"/>
    </location>
</feature>
<comment type="caution">
    <text evidence="6">The sequence shown here is derived from an EMBL/GenBank/DDBJ whole genome shotgun (WGS) entry which is preliminary data.</text>
</comment>
<dbReference type="InterPro" id="IPR003034">
    <property type="entry name" value="SAP_dom"/>
</dbReference>
<proteinExistence type="predicted"/>
<dbReference type="GO" id="GO:0003723">
    <property type="term" value="F:RNA binding"/>
    <property type="evidence" value="ECO:0007669"/>
    <property type="project" value="UniProtKB-KW"/>
</dbReference>
<reference evidence="6" key="1">
    <citation type="journal article" date="2020" name="Cell">
        <title>Large-Scale Comparative Analyses of Tick Genomes Elucidate Their Genetic Diversity and Vector Capacities.</title>
        <authorList>
            <consortium name="Tick Genome and Microbiome Consortium (TIGMIC)"/>
            <person name="Jia N."/>
            <person name="Wang J."/>
            <person name="Shi W."/>
            <person name="Du L."/>
            <person name="Sun Y."/>
            <person name="Zhan W."/>
            <person name="Jiang J.F."/>
            <person name="Wang Q."/>
            <person name="Zhang B."/>
            <person name="Ji P."/>
            <person name="Bell-Sakyi L."/>
            <person name="Cui X.M."/>
            <person name="Yuan T.T."/>
            <person name="Jiang B.G."/>
            <person name="Yang W.F."/>
            <person name="Lam T.T."/>
            <person name="Chang Q.C."/>
            <person name="Ding S.J."/>
            <person name="Wang X.J."/>
            <person name="Zhu J.G."/>
            <person name="Ruan X.D."/>
            <person name="Zhao L."/>
            <person name="Wei J.T."/>
            <person name="Ye R.Z."/>
            <person name="Que T.C."/>
            <person name="Du C.H."/>
            <person name="Zhou Y.H."/>
            <person name="Cheng J.X."/>
            <person name="Dai P.F."/>
            <person name="Guo W.B."/>
            <person name="Han X.H."/>
            <person name="Huang E.J."/>
            <person name="Li L.F."/>
            <person name="Wei W."/>
            <person name="Gao Y.C."/>
            <person name="Liu J.Z."/>
            <person name="Shao H.Z."/>
            <person name="Wang X."/>
            <person name="Wang C.C."/>
            <person name="Yang T.C."/>
            <person name="Huo Q.B."/>
            <person name="Li W."/>
            <person name="Chen H.Y."/>
            <person name="Chen S.E."/>
            <person name="Zhou L.G."/>
            <person name="Ni X.B."/>
            <person name="Tian J.H."/>
            <person name="Sheng Y."/>
            <person name="Liu T."/>
            <person name="Pan Y.S."/>
            <person name="Xia L.Y."/>
            <person name="Li J."/>
            <person name="Zhao F."/>
            <person name="Cao W.C."/>
        </authorList>
    </citation>
    <scope>NUCLEOTIDE SEQUENCE</scope>
    <source>
        <strain evidence="6">Rsan-2018</strain>
    </source>
</reference>